<reference evidence="2" key="2">
    <citation type="submission" date="2020-11" db="EMBL/GenBank/DDBJ databases">
        <authorList>
            <person name="Cecchin M."/>
            <person name="Marcolungo L."/>
            <person name="Rossato M."/>
            <person name="Girolomoni L."/>
            <person name="Cosentino E."/>
            <person name="Cuine S."/>
            <person name="Li-Beisson Y."/>
            <person name="Delledonne M."/>
            <person name="Ballottari M."/>
        </authorList>
    </citation>
    <scope>NUCLEOTIDE SEQUENCE</scope>
    <source>
        <strain evidence="2">211/11P</strain>
        <tissue evidence="2">Whole cell</tissue>
    </source>
</reference>
<feature type="compositionally biased region" description="Polar residues" evidence="1">
    <location>
        <begin position="1"/>
        <end position="13"/>
    </location>
</feature>
<evidence type="ECO:0008006" key="4">
    <source>
        <dbReference type="Google" id="ProtNLM"/>
    </source>
</evidence>
<dbReference type="AlphaFoldDB" id="A0A9D4TZF0"/>
<proteinExistence type="predicted"/>
<evidence type="ECO:0000313" key="2">
    <source>
        <dbReference type="EMBL" id="KAI3438786.1"/>
    </source>
</evidence>
<sequence length="160" mass="17327">MASADPQSPSNIERSAANRSLKRKSPESSPFPAEVGDRLMWLWEAAAQLDPEAESHAKRARISNNRTKRASTSPKCQAVAAQLSHLADAPTALQQPATPPPIDSTAPSSQAAHAWCTHPHCTSIKGPNGTITPMWRSFAGIKYCNSCALRLKRAFERAQD</sequence>
<feature type="compositionally biased region" description="Low complexity" evidence="1">
    <location>
        <begin position="86"/>
        <end position="96"/>
    </location>
</feature>
<accession>A0A9D4TZF0</accession>
<dbReference type="Proteomes" id="UP001055712">
    <property type="component" value="Unassembled WGS sequence"/>
</dbReference>
<evidence type="ECO:0000313" key="3">
    <source>
        <dbReference type="Proteomes" id="UP001055712"/>
    </source>
</evidence>
<feature type="compositionally biased region" description="Basic residues" evidence="1">
    <location>
        <begin position="58"/>
        <end position="69"/>
    </location>
</feature>
<keyword evidence="3" id="KW-1185">Reference proteome</keyword>
<dbReference type="EMBL" id="SIDB01000001">
    <property type="protein sequence ID" value="KAI3438786.1"/>
    <property type="molecule type" value="Genomic_DNA"/>
</dbReference>
<feature type="region of interest" description="Disordered" evidence="1">
    <location>
        <begin position="1"/>
        <end position="33"/>
    </location>
</feature>
<organism evidence="2 3">
    <name type="scientific">Chlorella vulgaris</name>
    <name type="common">Green alga</name>
    <dbReference type="NCBI Taxonomy" id="3077"/>
    <lineage>
        <taxon>Eukaryota</taxon>
        <taxon>Viridiplantae</taxon>
        <taxon>Chlorophyta</taxon>
        <taxon>core chlorophytes</taxon>
        <taxon>Trebouxiophyceae</taxon>
        <taxon>Chlorellales</taxon>
        <taxon>Chlorellaceae</taxon>
        <taxon>Chlorella clade</taxon>
        <taxon>Chlorella</taxon>
    </lineage>
</organism>
<name>A0A9D4TZF0_CHLVU</name>
<comment type="caution">
    <text evidence="2">The sequence shown here is derived from an EMBL/GenBank/DDBJ whole genome shotgun (WGS) entry which is preliminary data.</text>
</comment>
<gene>
    <name evidence="2" type="ORF">D9Q98_001203</name>
</gene>
<protein>
    <recommendedName>
        <fullName evidence="4">GATA-type domain-containing protein</fullName>
    </recommendedName>
</protein>
<reference evidence="2" key="1">
    <citation type="journal article" date="2019" name="Plant J.">
        <title>Chlorella vulgaris genome assembly and annotation reveals the molecular basis for metabolic acclimation to high light conditions.</title>
        <authorList>
            <person name="Cecchin M."/>
            <person name="Marcolungo L."/>
            <person name="Rossato M."/>
            <person name="Girolomoni L."/>
            <person name="Cosentino E."/>
            <person name="Cuine S."/>
            <person name="Li-Beisson Y."/>
            <person name="Delledonne M."/>
            <person name="Ballottari M."/>
        </authorList>
    </citation>
    <scope>NUCLEOTIDE SEQUENCE</scope>
    <source>
        <strain evidence="2">211/11P</strain>
    </source>
</reference>
<evidence type="ECO:0000256" key="1">
    <source>
        <dbReference type="SAM" id="MobiDB-lite"/>
    </source>
</evidence>
<feature type="region of interest" description="Disordered" evidence="1">
    <location>
        <begin position="50"/>
        <end position="111"/>
    </location>
</feature>